<dbReference type="Proteomes" id="UP000308760">
    <property type="component" value="Unassembled WGS sequence"/>
</dbReference>
<reference evidence="1 2" key="2">
    <citation type="submission" date="2019-05" db="EMBL/GenBank/DDBJ databases">
        <title>Glycomyces buryatensis sp. nov.</title>
        <authorList>
            <person name="Nikitina E."/>
        </authorList>
    </citation>
    <scope>NUCLEOTIDE SEQUENCE [LARGE SCALE GENOMIC DNA]</scope>
    <source>
        <strain evidence="1 2">18</strain>
    </source>
</reference>
<sequence>MFKVEWTAHELKPQAEIDELYGELQASIEIDGPGDLAVLIYAAKLLETGYAVARITGYPDRDWVLDYSDIVEFFMCLDAVVEALDAHSAGVIELYPGPDRTEFIVFDAGTGDVRLYRVPWLETTTFEPNSPLPRRITGRPMTTCARRDLVSHFSDLRREFARAAVEHDPRLAVLEPISRWSPN</sequence>
<dbReference type="RefSeq" id="WP_136534739.1">
    <property type="nucleotide sequence ID" value="NZ_STGY01000044.1"/>
</dbReference>
<keyword evidence="2" id="KW-1185">Reference proteome</keyword>
<dbReference type="OrthoDB" id="5186137at2"/>
<organism evidence="1 2">
    <name type="scientific">Glycomyces buryatensis</name>
    <dbReference type="NCBI Taxonomy" id="2570927"/>
    <lineage>
        <taxon>Bacteria</taxon>
        <taxon>Bacillati</taxon>
        <taxon>Actinomycetota</taxon>
        <taxon>Actinomycetes</taxon>
        <taxon>Glycomycetales</taxon>
        <taxon>Glycomycetaceae</taxon>
        <taxon>Glycomyces</taxon>
    </lineage>
</organism>
<dbReference type="EMBL" id="STGY01000044">
    <property type="protein sequence ID" value="THV41469.1"/>
    <property type="molecule type" value="Genomic_DNA"/>
</dbReference>
<protein>
    <submittedName>
        <fullName evidence="1">Uncharacterized protein</fullName>
    </submittedName>
</protein>
<evidence type="ECO:0000313" key="1">
    <source>
        <dbReference type="EMBL" id="THV41469.1"/>
    </source>
</evidence>
<evidence type="ECO:0000313" key="2">
    <source>
        <dbReference type="Proteomes" id="UP000308760"/>
    </source>
</evidence>
<dbReference type="AlphaFoldDB" id="A0A4S8QJC3"/>
<gene>
    <name evidence="1" type="ORF">FAB82_11780</name>
</gene>
<reference evidence="2" key="1">
    <citation type="submission" date="2019-04" db="EMBL/GenBank/DDBJ databases">
        <title>Nocardioides xinjiangensis sp. nov.</title>
        <authorList>
            <person name="Liu S."/>
        </authorList>
    </citation>
    <scope>NUCLEOTIDE SEQUENCE [LARGE SCALE GENOMIC DNA]</scope>
    <source>
        <strain evidence="2">18</strain>
    </source>
</reference>
<proteinExistence type="predicted"/>
<name>A0A4S8QJC3_9ACTN</name>
<comment type="caution">
    <text evidence="1">The sequence shown here is derived from an EMBL/GenBank/DDBJ whole genome shotgun (WGS) entry which is preliminary data.</text>
</comment>
<accession>A0A4S8QJC3</accession>